<dbReference type="NCBIfam" id="NF047843">
    <property type="entry name" value="MST_Rv0443"/>
    <property type="match status" value="1"/>
</dbReference>
<dbReference type="EMBL" id="ANHZ02000005">
    <property type="protein sequence ID" value="EME37144.1"/>
    <property type="molecule type" value="Genomic_DNA"/>
</dbReference>
<dbReference type="Proteomes" id="UP000009877">
    <property type="component" value="Unassembled WGS sequence"/>
</dbReference>
<evidence type="ECO:0000259" key="1">
    <source>
        <dbReference type="Pfam" id="PF12867"/>
    </source>
</evidence>
<evidence type="ECO:0000313" key="3">
    <source>
        <dbReference type="Proteomes" id="UP000009877"/>
    </source>
</evidence>
<dbReference type="STRING" id="71999.KPaMU14_11870"/>
<evidence type="ECO:0000313" key="2">
    <source>
        <dbReference type="EMBL" id="EME37144.1"/>
    </source>
</evidence>
<dbReference type="SUPFAM" id="SSF109854">
    <property type="entry name" value="DinB/YfiT-like putative metalloenzymes"/>
    <property type="match status" value="1"/>
</dbReference>
<comment type="caution">
    <text evidence="2">The sequence shown here is derived from an EMBL/GenBank/DDBJ whole genome shotgun (WGS) entry which is preliminary data.</text>
</comment>
<keyword evidence="3" id="KW-1185">Reference proteome</keyword>
<dbReference type="InterPro" id="IPR034660">
    <property type="entry name" value="DinB/YfiT-like"/>
</dbReference>
<dbReference type="RefSeq" id="WP_006214065.1">
    <property type="nucleotide sequence ID" value="NZ_ANHZ02000005.1"/>
</dbReference>
<organism evidence="2 3">
    <name type="scientific">Kocuria palustris PEL</name>
    <dbReference type="NCBI Taxonomy" id="1236550"/>
    <lineage>
        <taxon>Bacteria</taxon>
        <taxon>Bacillati</taxon>
        <taxon>Actinomycetota</taxon>
        <taxon>Actinomycetes</taxon>
        <taxon>Micrococcales</taxon>
        <taxon>Micrococcaceae</taxon>
        <taxon>Kocuria</taxon>
    </lineage>
</organism>
<dbReference type="Gene3D" id="1.20.120.450">
    <property type="entry name" value="dinb family like domain"/>
    <property type="match status" value="1"/>
</dbReference>
<accession>M2YEX5</accession>
<name>M2YEX5_9MICC</name>
<feature type="domain" description="DinB-like" evidence="1">
    <location>
        <begin position="15"/>
        <end position="160"/>
    </location>
</feature>
<dbReference type="AlphaFoldDB" id="M2YEX5"/>
<reference evidence="2 3" key="1">
    <citation type="journal article" date="2014" name="Genome Announc.">
        <title>Draft Genome Sequence of Kocuria palustris PEL.</title>
        <authorList>
            <person name="Sharma G."/>
            <person name="Khatri I."/>
            <person name="Subramanian S."/>
        </authorList>
    </citation>
    <scope>NUCLEOTIDE SEQUENCE [LARGE SCALE GENOMIC DNA]</scope>
    <source>
        <strain evidence="2 3">PEL</strain>
    </source>
</reference>
<sequence length="175" mass="18733">MTAAQQLLEDLARRPADTAGLVLDGLGLQEAHTQPGGIHNSIVWLIWHAARQEDVQVAQLSGREQVWSAGGWAQRLGIERGAEDFGFGDSAQDVGAVTTSSLDELAAYLTEVTEASARYTASLSDDELAEVIDDSYDPPVTRGVRLVSTFEDASTHLGQAAYARSLVDSGWTIGF</sequence>
<gene>
    <name evidence="2" type="ORF">C884_02058</name>
</gene>
<dbReference type="Pfam" id="PF12867">
    <property type="entry name" value="DinB_2"/>
    <property type="match status" value="1"/>
</dbReference>
<dbReference type="InterPro" id="IPR024775">
    <property type="entry name" value="DinB-like"/>
</dbReference>
<proteinExistence type="predicted"/>
<protein>
    <recommendedName>
        <fullName evidence="1">DinB-like domain-containing protein</fullName>
    </recommendedName>
</protein>